<gene>
    <name evidence="2" type="ORF">SAMN05444420_104237</name>
</gene>
<keyword evidence="3" id="KW-1185">Reference proteome</keyword>
<name>A0A1H2WY50_9FLAO</name>
<dbReference type="SUPFAM" id="SSF109854">
    <property type="entry name" value="DinB/YfiT-like putative metalloenzymes"/>
    <property type="match status" value="1"/>
</dbReference>
<organism evidence="2 3">
    <name type="scientific">Capnocytophaga granulosa</name>
    <dbReference type="NCBI Taxonomy" id="45242"/>
    <lineage>
        <taxon>Bacteria</taxon>
        <taxon>Pseudomonadati</taxon>
        <taxon>Bacteroidota</taxon>
        <taxon>Flavobacteriia</taxon>
        <taxon>Flavobacteriales</taxon>
        <taxon>Flavobacteriaceae</taxon>
        <taxon>Capnocytophaga</taxon>
    </lineage>
</organism>
<sequence>MKLDKSVFSLHKCIRERYLQYLEGFTLEQLAVIPQGFRNNLLWNISHAIVTQQLYCYYNSGLPMYVPEDFIAAYRKGTVPDGHVPTQEEVDTLKGLLLSTQQQLEEDYQKGIFTTYTDYLTGLNYPLSCVEDAIYFNNTHEGMHLGLVIGIKYLV</sequence>
<evidence type="ECO:0000313" key="3">
    <source>
        <dbReference type="Proteomes" id="UP000182771"/>
    </source>
</evidence>
<comment type="caution">
    <text evidence="2">The sequence shown here is derived from an EMBL/GenBank/DDBJ whole genome shotgun (WGS) entry which is preliminary data.</text>
</comment>
<dbReference type="RefSeq" id="WP_016420848.1">
    <property type="nucleotide sequence ID" value="NZ_CAJPRD010000031.1"/>
</dbReference>
<proteinExistence type="predicted"/>
<dbReference type="Proteomes" id="UP000182771">
    <property type="component" value="Unassembled WGS sequence"/>
</dbReference>
<dbReference type="InterPro" id="IPR024775">
    <property type="entry name" value="DinB-like"/>
</dbReference>
<reference evidence="2 3" key="1">
    <citation type="submission" date="2016-10" db="EMBL/GenBank/DDBJ databases">
        <authorList>
            <person name="Varghese N."/>
            <person name="Submissions S."/>
        </authorList>
    </citation>
    <scope>NUCLEOTIDE SEQUENCE [LARGE SCALE GENOMIC DNA]</scope>
    <source>
        <strain evidence="2 3">DSM 11449</strain>
    </source>
</reference>
<dbReference type="InterPro" id="IPR034660">
    <property type="entry name" value="DinB/YfiT-like"/>
</dbReference>
<dbReference type="GeneID" id="85017242"/>
<dbReference type="OrthoDB" id="4295522at2"/>
<feature type="domain" description="DinB-like" evidence="1">
    <location>
        <begin position="15"/>
        <end position="147"/>
    </location>
</feature>
<dbReference type="AlphaFoldDB" id="A0A1H2WY50"/>
<evidence type="ECO:0000259" key="1">
    <source>
        <dbReference type="Pfam" id="PF12867"/>
    </source>
</evidence>
<protein>
    <submittedName>
        <fullName evidence="2">DinB superfamily protein</fullName>
    </submittedName>
</protein>
<evidence type="ECO:0000313" key="2">
    <source>
        <dbReference type="EMBL" id="SDW85174.1"/>
    </source>
</evidence>
<dbReference type="Pfam" id="PF12867">
    <property type="entry name" value="DinB_2"/>
    <property type="match status" value="1"/>
</dbReference>
<accession>A0A1H2WY50</accession>
<dbReference type="EMBL" id="FNND01000004">
    <property type="protein sequence ID" value="SDW85174.1"/>
    <property type="molecule type" value="Genomic_DNA"/>
</dbReference>